<reference evidence="7" key="1">
    <citation type="submission" date="2013-08" db="EMBL/GenBank/DDBJ databases">
        <title>Intrasporangium oryzae NRRL B-24470.</title>
        <authorList>
            <person name="Liu H."/>
            <person name="Wang G."/>
        </authorList>
    </citation>
    <scope>NUCLEOTIDE SEQUENCE [LARGE SCALE GENOMIC DNA]</scope>
    <source>
        <strain evidence="7">Q5-1</strain>
    </source>
</reference>
<feature type="domain" description="AB hydrolase-1" evidence="5">
    <location>
        <begin position="63"/>
        <end position="366"/>
    </location>
</feature>
<dbReference type="PATRIC" id="fig|584657.3.peg.1917"/>
<dbReference type="NCBIfam" id="NF001209">
    <property type="entry name" value="PRK00175.1"/>
    <property type="match status" value="1"/>
</dbReference>
<keyword evidence="2" id="KW-0012">Acyltransferase</keyword>
<feature type="binding site" evidence="2">
    <location>
        <position position="363"/>
    </location>
    <ligand>
        <name>substrate</name>
    </ligand>
</feature>
<evidence type="ECO:0000256" key="1">
    <source>
        <dbReference type="ARBA" id="ARBA00022679"/>
    </source>
</evidence>
<keyword evidence="1 2" id="KW-0808">Transferase</keyword>
<dbReference type="EC" id="2.3.1.31" evidence="2"/>
<evidence type="ECO:0000313" key="7">
    <source>
        <dbReference type="Proteomes" id="UP000019494"/>
    </source>
</evidence>
<dbReference type="InterPro" id="IPR000073">
    <property type="entry name" value="AB_hydrolase_1"/>
</dbReference>
<evidence type="ECO:0000256" key="4">
    <source>
        <dbReference type="SAM" id="MobiDB-lite"/>
    </source>
</evidence>
<proteinExistence type="inferred from homology"/>
<dbReference type="PANTHER" id="PTHR32268:SF11">
    <property type="entry name" value="HOMOSERINE O-ACETYLTRANSFERASE"/>
    <property type="match status" value="1"/>
</dbReference>
<feature type="active site" evidence="2 3">
    <location>
        <position position="333"/>
    </location>
</feature>
<evidence type="ECO:0000256" key="2">
    <source>
        <dbReference type="HAMAP-Rule" id="MF_00296"/>
    </source>
</evidence>
<dbReference type="UniPathway" id="UPA00051">
    <property type="reaction ID" value="UER00074"/>
</dbReference>
<dbReference type="SUPFAM" id="SSF53474">
    <property type="entry name" value="alpha/beta-Hydrolases"/>
    <property type="match status" value="1"/>
</dbReference>
<evidence type="ECO:0000259" key="5">
    <source>
        <dbReference type="Pfam" id="PF00561"/>
    </source>
</evidence>
<keyword evidence="2" id="KW-0963">Cytoplasm</keyword>
<feature type="active site" description="Nucleophile" evidence="2 3">
    <location>
        <position position="168"/>
    </location>
</feature>
<comment type="function">
    <text evidence="2">Transfers an acetyl group from acetyl-CoA to L-homoserine, forming acetyl-L-homoserine.</text>
</comment>
<comment type="subcellular location">
    <subcellularLocation>
        <location evidence="2">Cytoplasm</location>
    </subcellularLocation>
</comment>
<feature type="region of interest" description="Disordered" evidence="4">
    <location>
        <begin position="1"/>
        <end position="26"/>
    </location>
</feature>
<dbReference type="PIRSF" id="PIRSF000443">
    <property type="entry name" value="Homoser_Ac_trans"/>
    <property type="match status" value="1"/>
</dbReference>
<dbReference type="GO" id="GO:0004414">
    <property type="term" value="F:homoserine O-acetyltransferase activity"/>
    <property type="evidence" value="ECO:0007669"/>
    <property type="project" value="UniProtKB-UniRule"/>
</dbReference>
<dbReference type="HAMAP" id="MF_00296">
    <property type="entry name" value="MetX_acyltransf"/>
    <property type="match status" value="1"/>
</dbReference>
<dbReference type="GO" id="GO:0009092">
    <property type="term" value="P:homoserine metabolic process"/>
    <property type="evidence" value="ECO:0007669"/>
    <property type="project" value="TreeGrafter"/>
</dbReference>
<dbReference type="PANTHER" id="PTHR32268">
    <property type="entry name" value="HOMOSERINE O-ACETYLTRANSFERASE"/>
    <property type="match status" value="1"/>
</dbReference>
<dbReference type="InterPro" id="IPR029058">
    <property type="entry name" value="AB_hydrolase_fold"/>
</dbReference>
<keyword evidence="7" id="KW-1185">Reference proteome</keyword>
<dbReference type="Pfam" id="PF00561">
    <property type="entry name" value="Abhydrolase_1"/>
    <property type="match status" value="1"/>
</dbReference>
<dbReference type="RefSeq" id="WP_051518406.1">
    <property type="nucleotide sequence ID" value="NZ_AWQS01000062.1"/>
</dbReference>
<dbReference type="GO" id="GO:0005737">
    <property type="term" value="C:cytoplasm"/>
    <property type="evidence" value="ECO:0007669"/>
    <property type="project" value="UniProtKB-SubCell"/>
</dbReference>
<name>W9GJ99_9MICO</name>
<comment type="catalytic activity">
    <reaction evidence="2">
        <text>L-homoserine + acetyl-CoA = O-acetyl-L-homoserine + CoA</text>
        <dbReference type="Rhea" id="RHEA:13701"/>
        <dbReference type="ChEBI" id="CHEBI:57287"/>
        <dbReference type="ChEBI" id="CHEBI:57288"/>
        <dbReference type="ChEBI" id="CHEBI:57476"/>
        <dbReference type="ChEBI" id="CHEBI:57716"/>
        <dbReference type="EC" id="2.3.1.31"/>
    </reaction>
</comment>
<comment type="similarity">
    <text evidence="2">Belongs to the AB hydrolase superfamily. MetX family.</text>
</comment>
<feature type="binding site" evidence="2">
    <location>
        <position position="238"/>
    </location>
    <ligand>
        <name>substrate</name>
    </ligand>
</feature>
<gene>
    <name evidence="2" type="primary">metXA</name>
    <name evidence="6" type="ORF">N864_23700</name>
</gene>
<dbReference type="AlphaFoldDB" id="W9GJ99"/>
<dbReference type="GO" id="GO:0009086">
    <property type="term" value="P:methionine biosynthetic process"/>
    <property type="evidence" value="ECO:0007669"/>
    <property type="project" value="UniProtKB-UniRule"/>
</dbReference>
<keyword evidence="2" id="KW-0486">Methionine biosynthesis</keyword>
<dbReference type="Proteomes" id="UP000019494">
    <property type="component" value="Unassembled WGS sequence"/>
</dbReference>
<dbReference type="InterPro" id="IPR008220">
    <property type="entry name" value="HAT_MetX-like"/>
</dbReference>
<comment type="pathway">
    <text evidence="2">Amino-acid biosynthesis; L-methionine biosynthesis via de novo pathway; O-acetyl-L-homoserine from L-homoserine: step 1/1.</text>
</comment>
<comment type="caution">
    <text evidence="2">Lacks conserved residue(s) required for the propagation of feature annotation.</text>
</comment>
<keyword evidence="2" id="KW-0028">Amino-acid biosynthesis</keyword>
<evidence type="ECO:0000256" key="3">
    <source>
        <dbReference type="PIRSR" id="PIRSR000443-1"/>
    </source>
</evidence>
<dbReference type="Gene3D" id="3.40.50.1820">
    <property type="entry name" value="alpha/beta hydrolase"/>
    <property type="match status" value="1"/>
</dbReference>
<accession>W9GJ99</accession>
<comment type="subunit">
    <text evidence="2">Homodimer.</text>
</comment>
<protein>
    <recommendedName>
        <fullName evidence="2">Homoserine O-acetyltransferase</fullName>
        <shortName evidence="2">HAT</shortName>
        <ecNumber evidence="2">2.3.1.31</ecNumber>
    </recommendedName>
    <alternativeName>
        <fullName evidence="2">Homoserine transacetylase</fullName>
        <shortName evidence="2">HTA</shortName>
    </alternativeName>
</protein>
<dbReference type="EMBL" id="AWQS01000062">
    <property type="protein sequence ID" value="EWT06160.1"/>
    <property type="molecule type" value="Genomic_DNA"/>
</dbReference>
<comment type="caution">
    <text evidence="6">The sequence shown here is derived from an EMBL/GenBank/DDBJ whole genome shotgun (WGS) entry which is preliminary data.</text>
</comment>
<dbReference type="NCBIfam" id="TIGR01392">
    <property type="entry name" value="homoserO_Ac_trn"/>
    <property type="match status" value="1"/>
</dbReference>
<organism evidence="6 7">
    <name type="scientific">Intrasporangium chromatireducens Q5-1</name>
    <dbReference type="NCBI Taxonomy" id="584657"/>
    <lineage>
        <taxon>Bacteria</taxon>
        <taxon>Bacillati</taxon>
        <taxon>Actinomycetota</taxon>
        <taxon>Actinomycetes</taxon>
        <taxon>Micrococcales</taxon>
        <taxon>Intrasporangiaceae</taxon>
        <taxon>Intrasporangium</taxon>
    </lineage>
</organism>
<feature type="active site" evidence="2 3">
    <location>
        <position position="362"/>
    </location>
</feature>
<evidence type="ECO:0000313" key="6">
    <source>
        <dbReference type="EMBL" id="EWT06160.1"/>
    </source>
</evidence>
<sequence>MTARPVARAPRRRPDDGTWRPGDPAGHRQFQNLGEIHLERGGVLPDVQVAYETWGTLNADADNVILVEHALTGDSHVVGAAGPGHPTPGWWDGLVGPGLPLDTDRFFVLSTNVLGGCQGTTGPVSTAPDGRHWGARFPYVTIRDQVRVEELLLERLGVRRLAAVVGGSMGGMRAIEWAVMGAERVERAIVVASTAHATADQIAWAQPQLLAIRTDPDFAGGDYYDTGRTPDAGLGIARRIAHVTYRTETELNDRFGRQAQPGEDPLRADRGRFAVESYLDHHASKLTGRFDANSYVVLTEAMNSHDVGRGRGGLAAALRRVEADCTIASVDTDRLYPPRLSDEMAGLLPRATRESIHSAFGHDGFLIETGQVAAIVRRALARNAG</sequence>